<evidence type="ECO:0000313" key="3">
    <source>
        <dbReference type="Proteomes" id="UP000249467"/>
    </source>
</evidence>
<sequence>MRQFPVILIPPEVQRIAQSKPVAPEFNIELPSVPSYRQPKPIHIQEALSLTIGLILVVALVTVFAKELGIILLIVGTVAIVFRVRYQFQTYNRRYQKHQDNFQRYLSKLEAYSHQEIQYQRALAIAHAPDRILEHRHQQFKSFFAKLAPIENAIALRDASNPFANTKPTDDRAIEGVIYYFGITLQQHLSGTLYQGVKLYIPSIDYHWSPALTYVDPELNLHVAIEISLPSDNAAIMMRDDLAERFLVDSGWIIIKFFQEQILQNSAECCKEFAKLLDRLSLDPSVLPNFANTADLFPVKR</sequence>
<keyword evidence="1" id="KW-0472">Membrane</keyword>
<accession>A0A2W4WKM5</accession>
<dbReference type="AlphaFoldDB" id="A0A2W4WKM5"/>
<name>A0A2W4WKM5_9CYAN</name>
<proteinExistence type="predicted"/>
<dbReference type="EMBL" id="QBML01000004">
    <property type="protein sequence ID" value="PZO43737.1"/>
    <property type="molecule type" value="Genomic_DNA"/>
</dbReference>
<feature type="transmembrane region" description="Helical" evidence="1">
    <location>
        <begin position="70"/>
        <end position="88"/>
    </location>
</feature>
<protein>
    <submittedName>
        <fullName evidence="2">Uncharacterized protein</fullName>
    </submittedName>
</protein>
<keyword evidence="1" id="KW-1133">Transmembrane helix</keyword>
<keyword evidence="1" id="KW-0812">Transmembrane</keyword>
<gene>
    <name evidence="2" type="ORF">DCF19_03655</name>
</gene>
<evidence type="ECO:0000256" key="1">
    <source>
        <dbReference type="SAM" id="Phobius"/>
    </source>
</evidence>
<feature type="transmembrane region" description="Helical" evidence="1">
    <location>
        <begin position="47"/>
        <end position="64"/>
    </location>
</feature>
<evidence type="ECO:0000313" key="2">
    <source>
        <dbReference type="EMBL" id="PZO43737.1"/>
    </source>
</evidence>
<organism evidence="2 3">
    <name type="scientific">Pseudanabaena frigida</name>
    <dbReference type="NCBI Taxonomy" id="945775"/>
    <lineage>
        <taxon>Bacteria</taxon>
        <taxon>Bacillati</taxon>
        <taxon>Cyanobacteriota</taxon>
        <taxon>Cyanophyceae</taxon>
        <taxon>Pseudanabaenales</taxon>
        <taxon>Pseudanabaenaceae</taxon>
        <taxon>Pseudanabaena</taxon>
    </lineage>
</organism>
<reference evidence="2 3" key="2">
    <citation type="submission" date="2018-06" db="EMBL/GenBank/DDBJ databases">
        <title>Metagenomic assembly of (sub)arctic Cyanobacteria and their associated microbiome from non-axenic cultures.</title>
        <authorList>
            <person name="Baurain D."/>
        </authorList>
    </citation>
    <scope>NUCLEOTIDE SEQUENCE [LARGE SCALE GENOMIC DNA]</scope>
    <source>
        <strain evidence="2">ULC066bin1</strain>
    </source>
</reference>
<reference evidence="2 3" key="1">
    <citation type="submission" date="2018-04" db="EMBL/GenBank/DDBJ databases">
        <authorList>
            <person name="Go L.Y."/>
            <person name="Mitchell J.A."/>
        </authorList>
    </citation>
    <scope>NUCLEOTIDE SEQUENCE [LARGE SCALE GENOMIC DNA]</scope>
    <source>
        <strain evidence="2">ULC066bin1</strain>
    </source>
</reference>
<comment type="caution">
    <text evidence="2">The sequence shown here is derived from an EMBL/GenBank/DDBJ whole genome shotgun (WGS) entry which is preliminary data.</text>
</comment>
<dbReference type="Proteomes" id="UP000249467">
    <property type="component" value="Unassembled WGS sequence"/>
</dbReference>